<keyword evidence="2" id="KW-1185">Reference proteome</keyword>
<proteinExistence type="predicted"/>
<reference evidence="1" key="1">
    <citation type="submission" date="2022-11" db="EMBL/GenBank/DDBJ databases">
        <title>Genome Resource of Sclerotinia nivalis Strain SnTB1, a Plant Pathogen Isolated from American Ginseng.</title>
        <authorList>
            <person name="Fan S."/>
        </authorList>
    </citation>
    <scope>NUCLEOTIDE SEQUENCE</scope>
    <source>
        <strain evidence="1">SnTB1</strain>
    </source>
</reference>
<name>A0A9X0AFP8_9HELO</name>
<dbReference type="Proteomes" id="UP001152300">
    <property type="component" value="Unassembled WGS sequence"/>
</dbReference>
<accession>A0A9X0AFP8</accession>
<protein>
    <submittedName>
        <fullName evidence="1">Uncharacterized protein</fullName>
    </submittedName>
</protein>
<gene>
    <name evidence="1" type="ORF">OCU04_009741</name>
</gene>
<dbReference type="AlphaFoldDB" id="A0A9X0AFP8"/>
<organism evidence="1 2">
    <name type="scientific">Sclerotinia nivalis</name>
    <dbReference type="NCBI Taxonomy" id="352851"/>
    <lineage>
        <taxon>Eukaryota</taxon>
        <taxon>Fungi</taxon>
        <taxon>Dikarya</taxon>
        <taxon>Ascomycota</taxon>
        <taxon>Pezizomycotina</taxon>
        <taxon>Leotiomycetes</taxon>
        <taxon>Helotiales</taxon>
        <taxon>Sclerotiniaceae</taxon>
        <taxon>Sclerotinia</taxon>
    </lineage>
</organism>
<dbReference type="EMBL" id="JAPEIS010000011">
    <property type="protein sequence ID" value="KAJ8061957.1"/>
    <property type="molecule type" value="Genomic_DNA"/>
</dbReference>
<dbReference type="OrthoDB" id="3497349at2759"/>
<comment type="caution">
    <text evidence="1">The sequence shown here is derived from an EMBL/GenBank/DDBJ whole genome shotgun (WGS) entry which is preliminary data.</text>
</comment>
<evidence type="ECO:0000313" key="2">
    <source>
        <dbReference type="Proteomes" id="UP001152300"/>
    </source>
</evidence>
<evidence type="ECO:0000313" key="1">
    <source>
        <dbReference type="EMBL" id="KAJ8061957.1"/>
    </source>
</evidence>
<sequence>MYFKDKDLVEAIRQLRSKQPTLNSNEIWNYLVMNKRWPSALDEVMVELCLIEHFDYPWQETIIAKAKIIDEPALADTKCDCVCPRKLVTEDDIEYYENCPEKVDPKETISVPLLQIMLNTPSTIKSFLPQYTPTFLSAMSSSDMNAAQRVYALFYAEWDAWMGPPSGQIHAKVEHRDGMEAVCFESFSHCEHRMTYWAPNFEYSFEEHVQRALQSPCSNWRSNFKWLKFALSRTQDRDTIMMVNSVLAGQFGLKCRHMSNMFTEWHNWHSEWFYESRVLQTKTGAVAYVTPKKGDPEVKWAENHEDDWFNHYPPLSVDVGSTSPSIEARNELRGKKKKEYEAMIPPMVYCRGNRCMQQI</sequence>